<keyword evidence="8" id="KW-1015">Disulfide bond</keyword>
<sequence length="178" mass="20227">MQFGDLHNDGTYHCGCDPEYELQADGHSCELKSSCNFKCQNNGKCFDGKCVCTSNFEGEYCEKDKNECDQSIFVHGCSYGCINTYGSYECICPDGYRRLADKRTCVTKLQHYESSPNNQLNGTRHYRSASLIMKRHLTVWIGGHYGNFFDTTEFLRRLSTLSGTHTSDYNAKSCMEDS</sequence>
<dbReference type="InterPro" id="IPR051505">
    <property type="entry name" value="C-type_lectin_domain"/>
</dbReference>
<keyword evidence="2" id="KW-0245">EGF-like domain</keyword>
<dbReference type="Pfam" id="PF23106">
    <property type="entry name" value="EGF_Teneurin"/>
    <property type="match status" value="1"/>
</dbReference>
<dbReference type="PANTHER" id="PTHR14789">
    <property type="entry name" value="CHONDROLECTIN VARIANT CHODLFDELTAE"/>
    <property type="match status" value="1"/>
</dbReference>
<dbReference type="Gene3D" id="2.10.25.10">
    <property type="entry name" value="Laminin"/>
    <property type="match status" value="2"/>
</dbReference>
<keyword evidence="5" id="KW-0430">Lectin</keyword>
<evidence type="ECO:0000256" key="6">
    <source>
        <dbReference type="ARBA" id="ARBA00022989"/>
    </source>
</evidence>
<dbReference type="InterPro" id="IPR000742">
    <property type="entry name" value="EGF"/>
</dbReference>
<keyword evidence="6" id="KW-1133">Transmembrane helix</keyword>
<dbReference type="AlphaFoldDB" id="A0A183LLK9"/>
<dbReference type="STRING" id="48269.A0A183LLK9"/>
<evidence type="ECO:0000313" key="10">
    <source>
        <dbReference type="Proteomes" id="UP000277204"/>
    </source>
</evidence>
<accession>A0A183LLK9</accession>
<evidence type="ECO:0000256" key="7">
    <source>
        <dbReference type="ARBA" id="ARBA00023136"/>
    </source>
</evidence>
<evidence type="ECO:0000256" key="5">
    <source>
        <dbReference type="ARBA" id="ARBA00022734"/>
    </source>
</evidence>
<evidence type="ECO:0000256" key="3">
    <source>
        <dbReference type="ARBA" id="ARBA00022692"/>
    </source>
</evidence>
<dbReference type="InterPro" id="IPR018097">
    <property type="entry name" value="EGF_Ca-bd_CS"/>
</dbReference>
<evidence type="ECO:0000256" key="2">
    <source>
        <dbReference type="ARBA" id="ARBA00022536"/>
    </source>
</evidence>
<organism evidence="9 10">
    <name type="scientific">Schistosoma margrebowiei</name>
    <dbReference type="NCBI Taxonomy" id="48269"/>
    <lineage>
        <taxon>Eukaryota</taxon>
        <taxon>Metazoa</taxon>
        <taxon>Spiralia</taxon>
        <taxon>Lophotrochozoa</taxon>
        <taxon>Platyhelminthes</taxon>
        <taxon>Trematoda</taxon>
        <taxon>Digenea</taxon>
        <taxon>Strigeidida</taxon>
        <taxon>Schistosomatoidea</taxon>
        <taxon>Schistosomatidae</taxon>
        <taxon>Schistosoma</taxon>
    </lineage>
</organism>
<dbReference type="InterPro" id="IPR049883">
    <property type="entry name" value="NOTCH1_EGF-like"/>
</dbReference>
<dbReference type="InterPro" id="IPR001881">
    <property type="entry name" value="EGF-like_Ca-bd_dom"/>
</dbReference>
<comment type="subcellular location">
    <subcellularLocation>
        <location evidence="1">Membrane</location>
        <topology evidence="1">Single-pass type I membrane protein</topology>
    </subcellularLocation>
</comment>
<gene>
    <name evidence="9" type="ORF">SMRZ_LOCUS4684</name>
</gene>
<dbReference type="InterPro" id="IPR009030">
    <property type="entry name" value="Growth_fac_rcpt_cys_sf"/>
</dbReference>
<dbReference type="PROSITE" id="PS00022">
    <property type="entry name" value="EGF_1"/>
    <property type="match status" value="1"/>
</dbReference>
<evidence type="ECO:0000256" key="8">
    <source>
        <dbReference type="ARBA" id="ARBA00023157"/>
    </source>
</evidence>
<dbReference type="GO" id="GO:0030246">
    <property type="term" value="F:carbohydrate binding"/>
    <property type="evidence" value="ECO:0007669"/>
    <property type="project" value="UniProtKB-KW"/>
</dbReference>
<evidence type="ECO:0000256" key="4">
    <source>
        <dbReference type="ARBA" id="ARBA00022729"/>
    </source>
</evidence>
<dbReference type="SMART" id="SM00181">
    <property type="entry name" value="EGF"/>
    <property type="match status" value="2"/>
</dbReference>
<name>A0A183LLK9_9TREM</name>
<evidence type="ECO:0000313" key="9">
    <source>
        <dbReference type="EMBL" id="VDO62688.1"/>
    </source>
</evidence>
<dbReference type="PROSITE" id="PS01186">
    <property type="entry name" value="EGF_2"/>
    <property type="match status" value="1"/>
</dbReference>
<evidence type="ECO:0000256" key="1">
    <source>
        <dbReference type="ARBA" id="ARBA00004479"/>
    </source>
</evidence>
<dbReference type="GO" id="GO:0005540">
    <property type="term" value="F:hyaluronic acid binding"/>
    <property type="evidence" value="ECO:0007669"/>
    <property type="project" value="TreeGrafter"/>
</dbReference>
<dbReference type="GO" id="GO:0016020">
    <property type="term" value="C:membrane"/>
    <property type="evidence" value="ECO:0007669"/>
    <property type="project" value="UniProtKB-SubCell"/>
</dbReference>
<dbReference type="PANTHER" id="PTHR14789:SF2">
    <property type="entry name" value="LAYILIN"/>
    <property type="match status" value="1"/>
</dbReference>
<dbReference type="PROSITE" id="PS01187">
    <property type="entry name" value="EGF_CA"/>
    <property type="match status" value="1"/>
</dbReference>
<dbReference type="GO" id="GO:0005509">
    <property type="term" value="F:calcium ion binding"/>
    <property type="evidence" value="ECO:0007669"/>
    <property type="project" value="InterPro"/>
</dbReference>
<protein>
    <submittedName>
        <fullName evidence="9">Uncharacterized protein</fullName>
    </submittedName>
</protein>
<proteinExistence type="predicted"/>
<keyword evidence="7" id="KW-0472">Membrane</keyword>
<keyword evidence="10" id="KW-1185">Reference proteome</keyword>
<dbReference type="Pfam" id="PF07645">
    <property type="entry name" value="EGF_CA"/>
    <property type="match status" value="1"/>
</dbReference>
<reference evidence="9 10" key="1">
    <citation type="submission" date="2018-11" db="EMBL/GenBank/DDBJ databases">
        <authorList>
            <consortium name="Pathogen Informatics"/>
        </authorList>
    </citation>
    <scope>NUCLEOTIDE SEQUENCE [LARGE SCALE GENOMIC DNA]</scope>
    <source>
        <strain evidence="9 10">Zambia</strain>
    </source>
</reference>
<keyword evidence="4" id="KW-0732">Signal</keyword>
<dbReference type="SUPFAM" id="SSF57184">
    <property type="entry name" value="Growth factor receptor domain"/>
    <property type="match status" value="1"/>
</dbReference>
<dbReference type="Proteomes" id="UP000277204">
    <property type="component" value="Unassembled WGS sequence"/>
</dbReference>
<dbReference type="SMART" id="SM00179">
    <property type="entry name" value="EGF_CA"/>
    <property type="match status" value="1"/>
</dbReference>
<keyword evidence="3" id="KW-0812">Transmembrane</keyword>
<dbReference type="EMBL" id="UZAI01001511">
    <property type="protein sequence ID" value="VDO62688.1"/>
    <property type="molecule type" value="Genomic_DNA"/>
</dbReference>